<protein>
    <submittedName>
        <fullName evidence="8">Dioxygenase</fullName>
    </submittedName>
</protein>
<dbReference type="InterPro" id="IPR015889">
    <property type="entry name" value="Intradiol_dOase_core"/>
</dbReference>
<accession>A0ABV1K5V8</accession>
<dbReference type="InterPro" id="IPR007535">
    <property type="entry name" value="Catechol_dOase_N"/>
</dbReference>
<dbReference type="RefSeq" id="WP_349296950.1">
    <property type="nucleotide sequence ID" value="NZ_JBEDNQ010000002.1"/>
</dbReference>
<evidence type="ECO:0000259" key="7">
    <source>
        <dbReference type="PROSITE" id="PS00083"/>
    </source>
</evidence>
<evidence type="ECO:0000256" key="3">
    <source>
        <dbReference type="ARBA" id="ARBA00022723"/>
    </source>
</evidence>
<keyword evidence="9" id="KW-1185">Reference proteome</keyword>
<dbReference type="GO" id="GO:0051213">
    <property type="term" value="F:dioxygenase activity"/>
    <property type="evidence" value="ECO:0007669"/>
    <property type="project" value="UniProtKB-KW"/>
</dbReference>
<evidence type="ECO:0000256" key="1">
    <source>
        <dbReference type="ARBA" id="ARBA00001965"/>
    </source>
</evidence>
<dbReference type="InterPro" id="IPR050770">
    <property type="entry name" value="Intradiol_RC_Dioxygenase"/>
</dbReference>
<evidence type="ECO:0000256" key="5">
    <source>
        <dbReference type="ARBA" id="ARBA00023002"/>
    </source>
</evidence>
<sequence length="288" mass="31628">MTQPLTVTEDTITDVAAARWATAHDPRTAELMSALVRHLHEFARETKLTEAEWMAAIRWLTDTGQISDDKREEFILASDVLGLSMLVVQQNHRFDPSATPATVLGPFHIDGSPERGWGEDMSDGLPGEPLWVHGTVRALDGTPVPGAVLDVWQSDSDGNYEAQLPVDEARLRAKYTAGDDGGYCLRTIAPLGYAIPMDGPVGALISQTDISHYRPAHVHFLLAVPGYEPLITHLFREGAEYLDSDVVFGVKRELVVGFERRDPGPTPDGGSSDVPWLECRYDFVLQPG</sequence>
<dbReference type="PANTHER" id="PTHR33711">
    <property type="entry name" value="DIOXYGENASE, PUTATIVE (AFU_ORTHOLOGUE AFUA_2G02910)-RELATED"/>
    <property type="match status" value="1"/>
</dbReference>
<reference evidence="8 9" key="1">
    <citation type="submission" date="2024-03" db="EMBL/GenBank/DDBJ databases">
        <title>Draft genome sequence of Pseudonocardia nematodicida JCM 31783.</title>
        <authorList>
            <person name="Butdee W."/>
            <person name="Duangmal K."/>
        </authorList>
    </citation>
    <scope>NUCLEOTIDE SEQUENCE [LARGE SCALE GENOMIC DNA]</scope>
    <source>
        <strain evidence="8 9">JCM 31783</strain>
    </source>
</reference>
<gene>
    <name evidence="8" type="ORF">WIS52_05185</name>
</gene>
<evidence type="ECO:0000256" key="4">
    <source>
        <dbReference type="ARBA" id="ARBA00022964"/>
    </source>
</evidence>
<dbReference type="InterPro" id="IPR000627">
    <property type="entry name" value="Intradiol_dOase_C"/>
</dbReference>
<keyword evidence="5" id="KW-0560">Oxidoreductase</keyword>
<name>A0ABV1K5V8_9PSEU</name>
<comment type="caution">
    <text evidence="8">The sequence shown here is derived from an EMBL/GenBank/DDBJ whole genome shotgun (WGS) entry which is preliminary data.</text>
</comment>
<feature type="domain" description="Intradiol ring-cleavage dioxygenases" evidence="7">
    <location>
        <begin position="132"/>
        <end position="160"/>
    </location>
</feature>
<dbReference type="PANTHER" id="PTHR33711:SF7">
    <property type="entry name" value="INTRADIOL RING-CLEAVAGE DIOXYGENASES DOMAIN-CONTAINING PROTEIN-RELATED"/>
    <property type="match status" value="1"/>
</dbReference>
<comment type="similarity">
    <text evidence="2">Belongs to the intradiol ring-cleavage dioxygenase family.</text>
</comment>
<dbReference type="Pfam" id="PF04444">
    <property type="entry name" value="Dioxygenase_N"/>
    <property type="match status" value="1"/>
</dbReference>
<dbReference type="EMBL" id="JBEDNQ010000002">
    <property type="protein sequence ID" value="MEQ3549855.1"/>
    <property type="molecule type" value="Genomic_DNA"/>
</dbReference>
<evidence type="ECO:0000313" key="8">
    <source>
        <dbReference type="EMBL" id="MEQ3549855.1"/>
    </source>
</evidence>
<comment type="cofactor">
    <cofactor evidence="1">
        <name>Fe(3+)</name>
        <dbReference type="ChEBI" id="CHEBI:29034"/>
    </cofactor>
</comment>
<evidence type="ECO:0000256" key="6">
    <source>
        <dbReference type="ARBA" id="ARBA00023004"/>
    </source>
</evidence>
<keyword evidence="4 8" id="KW-0223">Dioxygenase</keyword>
<dbReference type="SUPFAM" id="SSF49482">
    <property type="entry name" value="Aromatic compound dioxygenase"/>
    <property type="match status" value="1"/>
</dbReference>
<proteinExistence type="inferred from homology"/>
<dbReference type="PROSITE" id="PS00083">
    <property type="entry name" value="INTRADIOL_DIOXYGENAS"/>
    <property type="match status" value="1"/>
</dbReference>
<dbReference type="Pfam" id="PF00775">
    <property type="entry name" value="Dioxygenase_C"/>
    <property type="match status" value="1"/>
</dbReference>
<keyword evidence="3" id="KW-0479">Metal-binding</keyword>
<evidence type="ECO:0000313" key="9">
    <source>
        <dbReference type="Proteomes" id="UP001494902"/>
    </source>
</evidence>
<dbReference type="Proteomes" id="UP001494902">
    <property type="component" value="Unassembled WGS sequence"/>
</dbReference>
<keyword evidence="6" id="KW-0408">Iron</keyword>
<dbReference type="Gene3D" id="2.60.130.10">
    <property type="entry name" value="Aromatic compound dioxygenase"/>
    <property type="match status" value="1"/>
</dbReference>
<evidence type="ECO:0000256" key="2">
    <source>
        <dbReference type="ARBA" id="ARBA00007825"/>
    </source>
</evidence>
<organism evidence="8 9">
    <name type="scientific">Pseudonocardia nematodicida</name>
    <dbReference type="NCBI Taxonomy" id="1206997"/>
    <lineage>
        <taxon>Bacteria</taxon>
        <taxon>Bacillati</taxon>
        <taxon>Actinomycetota</taxon>
        <taxon>Actinomycetes</taxon>
        <taxon>Pseudonocardiales</taxon>
        <taxon>Pseudonocardiaceae</taxon>
        <taxon>Pseudonocardia</taxon>
    </lineage>
</organism>